<accession>A0AAD5WLM6</accession>
<evidence type="ECO:0000256" key="9">
    <source>
        <dbReference type="RuleBase" id="RU368035"/>
    </source>
</evidence>
<dbReference type="Proteomes" id="UP001196413">
    <property type="component" value="Unassembled WGS sequence"/>
</dbReference>
<evidence type="ECO:0000256" key="5">
    <source>
        <dbReference type="ARBA" id="ARBA00022475"/>
    </source>
</evidence>
<keyword evidence="4 9" id="KW-0813">Transport</keyword>
<organism evidence="10 11">
    <name type="scientific">Parelaphostrongylus tenuis</name>
    <name type="common">Meningeal worm</name>
    <dbReference type="NCBI Taxonomy" id="148309"/>
    <lineage>
        <taxon>Eukaryota</taxon>
        <taxon>Metazoa</taxon>
        <taxon>Ecdysozoa</taxon>
        <taxon>Nematoda</taxon>
        <taxon>Chromadorea</taxon>
        <taxon>Rhabditida</taxon>
        <taxon>Rhabditina</taxon>
        <taxon>Rhabditomorpha</taxon>
        <taxon>Strongyloidea</taxon>
        <taxon>Metastrongylidae</taxon>
        <taxon>Parelaphostrongylus</taxon>
    </lineage>
</organism>
<name>A0AAD5WLM6_PARTN</name>
<dbReference type="PANTHER" id="PTHR12929">
    <property type="entry name" value="SOLUTE CARRIER FAMILY 52"/>
    <property type="match status" value="1"/>
</dbReference>
<dbReference type="Pfam" id="PF06237">
    <property type="entry name" value="SLC52_ribofla_tr"/>
    <property type="match status" value="1"/>
</dbReference>
<evidence type="ECO:0000256" key="4">
    <source>
        <dbReference type="ARBA" id="ARBA00022448"/>
    </source>
</evidence>
<gene>
    <name evidence="10" type="ORF">KIN20_038243</name>
</gene>
<dbReference type="GO" id="GO:0005886">
    <property type="term" value="C:plasma membrane"/>
    <property type="evidence" value="ECO:0007669"/>
    <property type="project" value="UniProtKB-SubCell"/>
</dbReference>
<keyword evidence="6" id="KW-0812">Transmembrane</keyword>
<evidence type="ECO:0000256" key="2">
    <source>
        <dbReference type="ARBA" id="ARBA00004651"/>
    </source>
</evidence>
<comment type="subcellular location">
    <subcellularLocation>
        <location evidence="2 9">Cell membrane</location>
        <topology evidence="2 9">Multi-pass membrane protein</topology>
    </subcellularLocation>
</comment>
<sequence>MLSKNISILAVIFGSVSWLGSSAVLMELPLLTADLPEGWTLPSFVAAIVKLASVGSCRVQHSSQGMQYRRCPHEASHKCTFTAFLYMSTRSGIYVVADNFDQE</sequence>
<reference evidence="10" key="1">
    <citation type="submission" date="2021-06" db="EMBL/GenBank/DDBJ databases">
        <title>Parelaphostrongylus tenuis whole genome reference sequence.</title>
        <authorList>
            <person name="Garwood T.J."/>
            <person name="Larsen P.A."/>
            <person name="Fountain-Jones N.M."/>
            <person name="Garbe J.R."/>
            <person name="Macchietto M.G."/>
            <person name="Kania S.A."/>
            <person name="Gerhold R.W."/>
            <person name="Richards J.E."/>
            <person name="Wolf T.M."/>
        </authorList>
    </citation>
    <scope>NUCLEOTIDE SEQUENCE</scope>
    <source>
        <strain evidence="10">MNPRO001-30</strain>
        <tissue evidence="10">Meninges</tissue>
    </source>
</reference>
<comment type="function">
    <text evidence="9">Plasma membrane transporter mediating the uptake by cells of the water soluble vitamin B2/riboflavin that plays a key role in biochemical oxidation-reduction reactions of the carbohydrate, lipid, and amino acid metabolism.</text>
</comment>
<dbReference type="EMBL" id="JAHQIW010007502">
    <property type="protein sequence ID" value="KAJ1375022.1"/>
    <property type="molecule type" value="Genomic_DNA"/>
</dbReference>
<evidence type="ECO:0000256" key="1">
    <source>
        <dbReference type="ARBA" id="ARBA00000215"/>
    </source>
</evidence>
<proteinExistence type="inferred from homology"/>
<dbReference type="AlphaFoldDB" id="A0AAD5WLM6"/>
<keyword evidence="8" id="KW-0472">Membrane</keyword>
<dbReference type="PANTHER" id="PTHR12929:SF10">
    <property type="entry name" value="RIBOFLAVIN TRANSPORTER"/>
    <property type="match status" value="1"/>
</dbReference>
<evidence type="ECO:0000313" key="11">
    <source>
        <dbReference type="Proteomes" id="UP001196413"/>
    </source>
</evidence>
<comment type="caution">
    <text evidence="10">The sequence shown here is derived from an EMBL/GenBank/DDBJ whole genome shotgun (WGS) entry which is preliminary data.</text>
</comment>
<comment type="catalytic activity">
    <reaction evidence="1 9">
        <text>riboflavin(in) = riboflavin(out)</text>
        <dbReference type="Rhea" id="RHEA:35015"/>
        <dbReference type="ChEBI" id="CHEBI:57986"/>
    </reaction>
</comment>
<evidence type="ECO:0000256" key="6">
    <source>
        <dbReference type="ARBA" id="ARBA00022692"/>
    </source>
</evidence>
<evidence type="ECO:0000256" key="3">
    <source>
        <dbReference type="ARBA" id="ARBA00006366"/>
    </source>
</evidence>
<evidence type="ECO:0000313" key="10">
    <source>
        <dbReference type="EMBL" id="KAJ1375022.1"/>
    </source>
</evidence>
<comment type="similarity">
    <text evidence="3 9">Belongs to the riboflavin transporter family.</text>
</comment>
<keyword evidence="11" id="KW-1185">Reference proteome</keyword>
<dbReference type="GO" id="GO:0032217">
    <property type="term" value="F:riboflavin transmembrane transporter activity"/>
    <property type="evidence" value="ECO:0007669"/>
    <property type="project" value="UniProtKB-UniRule"/>
</dbReference>
<keyword evidence="7" id="KW-1133">Transmembrane helix</keyword>
<keyword evidence="5 9" id="KW-1003">Cell membrane</keyword>
<dbReference type="InterPro" id="IPR009357">
    <property type="entry name" value="Riboflavin_transptr"/>
</dbReference>
<evidence type="ECO:0000256" key="7">
    <source>
        <dbReference type="ARBA" id="ARBA00022989"/>
    </source>
</evidence>
<evidence type="ECO:0000256" key="8">
    <source>
        <dbReference type="ARBA" id="ARBA00023136"/>
    </source>
</evidence>
<protein>
    <recommendedName>
        <fullName evidence="9">Riboflavin transporter</fullName>
    </recommendedName>
</protein>